<name>A0A1R2BI43_9CILI</name>
<dbReference type="Proteomes" id="UP000187209">
    <property type="component" value="Unassembled WGS sequence"/>
</dbReference>
<accession>A0A1R2BI43</accession>
<proteinExistence type="predicted"/>
<sequence length="409" mass="49325">MDNLIFLFENENIPLKESMQTALGYWQINSDHIKSIYKSLLLVHVSKIEELEERLLWQELISKLDGFNSQDLTLHSFGPLEKSSSFKNSSENNEKTYEIPIRKDKFDKKMNYQILEKKAKALKNTIKIGLRLKIVDCFWVWRKTIRNLDRMSKEYYFKKLKNKVVICWKSCGCYFRIQNAMYKKAYMHYKKRTKIFIMMKWAEYIRDRYREKIEYYVSGGDNSRAKKFTYEKVAYKEYRKPLTGNKKEAHKSEFLYKTTENKQKPFSKIIKNKLNLNKTTFYNTAKRTEMLKNLKKHKKSYNCPTKKYMFLSWKNLTKYKILGKTTYGIIWKNLTSWGFRIIRTWVIKGNTNKNQRGKHSIANLTNYELSMKIGFLEKKLGNLHYQMLNEQINKKYLISEKQEILKYYA</sequence>
<protein>
    <submittedName>
        <fullName evidence="1">Uncharacterized protein</fullName>
    </submittedName>
</protein>
<organism evidence="1 2">
    <name type="scientific">Stentor coeruleus</name>
    <dbReference type="NCBI Taxonomy" id="5963"/>
    <lineage>
        <taxon>Eukaryota</taxon>
        <taxon>Sar</taxon>
        <taxon>Alveolata</taxon>
        <taxon>Ciliophora</taxon>
        <taxon>Postciliodesmatophora</taxon>
        <taxon>Heterotrichea</taxon>
        <taxon>Heterotrichida</taxon>
        <taxon>Stentoridae</taxon>
        <taxon>Stentor</taxon>
    </lineage>
</organism>
<evidence type="ECO:0000313" key="2">
    <source>
        <dbReference type="Proteomes" id="UP000187209"/>
    </source>
</evidence>
<keyword evidence="2" id="KW-1185">Reference proteome</keyword>
<reference evidence="1 2" key="1">
    <citation type="submission" date="2016-11" db="EMBL/GenBank/DDBJ databases">
        <title>The macronuclear genome of Stentor coeruleus: a giant cell with tiny introns.</title>
        <authorList>
            <person name="Slabodnick M."/>
            <person name="Ruby J.G."/>
            <person name="Reiff S.B."/>
            <person name="Swart E.C."/>
            <person name="Gosai S."/>
            <person name="Prabakaran S."/>
            <person name="Witkowska E."/>
            <person name="Larue G.E."/>
            <person name="Fisher S."/>
            <person name="Freeman R.M."/>
            <person name="Gunawardena J."/>
            <person name="Chu W."/>
            <person name="Stover N.A."/>
            <person name="Gregory B.D."/>
            <person name="Nowacki M."/>
            <person name="Derisi J."/>
            <person name="Roy S.W."/>
            <person name="Marshall W.F."/>
            <person name="Sood P."/>
        </authorList>
    </citation>
    <scope>NUCLEOTIDE SEQUENCE [LARGE SCALE GENOMIC DNA]</scope>
    <source>
        <strain evidence="1">WM001</strain>
    </source>
</reference>
<gene>
    <name evidence="1" type="ORF">SteCoe_24160</name>
</gene>
<comment type="caution">
    <text evidence="1">The sequence shown here is derived from an EMBL/GenBank/DDBJ whole genome shotgun (WGS) entry which is preliminary data.</text>
</comment>
<dbReference type="EMBL" id="MPUH01000630">
    <property type="protein sequence ID" value="OMJ76453.1"/>
    <property type="molecule type" value="Genomic_DNA"/>
</dbReference>
<evidence type="ECO:0000313" key="1">
    <source>
        <dbReference type="EMBL" id="OMJ76453.1"/>
    </source>
</evidence>
<dbReference type="AlphaFoldDB" id="A0A1R2BI43"/>